<comment type="catalytic activity">
    <reaction evidence="1">
        <text>a myo-inositol phosphate + H2O = myo-inositol + phosphate</text>
        <dbReference type="Rhea" id="RHEA:24056"/>
        <dbReference type="ChEBI" id="CHEBI:15377"/>
        <dbReference type="ChEBI" id="CHEBI:17268"/>
        <dbReference type="ChEBI" id="CHEBI:43474"/>
        <dbReference type="ChEBI" id="CHEBI:84139"/>
        <dbReference type="EC" id="3.1.3.25"/>
    </reaction>
</comment>
<dbReference type="EC" id="3.1.3.25" evidence="4"/>
<keyword evidence="7 8" id="KW-0460">Magnesium</keyword>
<dbReference type="FunFam" id="3.30.540.10:FF:000003">
    <property type="entry name" value="Inositol-1-monophosphatase"/>
    <property type="match status" value="1"/>
</dbReference>
<feature type="binding site" evidence="8">
    <location>
        <position position="65"/>
    </location>
    <ligand>
        <name>Mg(2+)</name>
        <dbReference type="ChEBI" id="CHEBI:18420"/>
        <label>1</label>
        <note>catalytic</note>
    </ligand>
</feature>
<dbReference type="EMBL" id="CP069389">
    <property type="protein sequence ID" value="QRN90411.1"/>
    <property type="molecule type" value="Genomic_DNA"/>
</dbReference>
<dbReference type="InterPro" id="IPR020550">
    <property type="entry name" value="Inositol_monophosphatase_CS"/>
</dbReference>
<evidence type="ECO:0000313" key="11">
    <source>
        <dbReference type="Proteomes" id="UP000197058"/>
    </source>
</evidence>
<comment type="pathway">
    <text evidence="3">Polyol metabolism; myo-inositol biosynthesis; myo-inositol from D-glucose 6-phosphate: step 2/2.</text>
</comment>
<evidence type="ECO:0000256" key="4">
    <source>
        <dbReference type="ARBA" id="ARBA00013106"/>
    </source>
</evidence>
<dbReference type="InterPro" id="IPR020552">
    <property type="entry name" value="Inositol_monoPase_Li-sen"/>
</dbReference>
<accession>A0AAI8DIP4</accession>
<reference evidence="10" key="3">
    <citation type="submission" date="2021-02" db="EMBL/GenBank/DDBJ databases">
        <title>cfr and optrA-positive Staphylococcus spp.</title>
        <authorList>
            <person name="Chen L."/>
        </authorList>
    </citation>
    <scope>NUCLEOTIDE SEQUENCE</scope>
    <source>
        <strain evidence="10">GDQ20D70P</strain>
    </source>
</reference>
<organism evidence="9 11">
    <name type="scientific">Mammaliicoccus sciuri</name>
    <name type="common">Staphylococcus sciuri</name>
    <dbReference type="NCBI Taxonomy" id="1296"/>
    <lineage>
        <taxon>Bacteria</taxon>
        <taxon>Bacillati</taxon>
        <taxon>Bacillota</taxon>
        <taxon>Bacilli</taxon>
        <taxon>Bacillales</taxon>
        <taxon>Staphylococcaceae</taxon>
        <taxon>Mammaliicoccus</taxon>
    </lineage>
</organism>
<reference evidence="9" key="2">
    <citation type="submission" date="2017-12" db="EMBL/GenBank/DDBJ databases">
        <title>FDA dAtabase for Regulatory Grade micrObial Sequences (FDA-ARGOS): Supporting development and validation of Infectious Disease Dx tests.</title>
        <authorList>
            <person name="Campos J."/>
            <person name="Goldberg B."/>
            <person name="Tallon L."/>
            <person name="Sadzewicz L."/>
            <person name="Sengamalay N."/>
            <person name="Ott S."/>
            <person name="Godinez A."/>
            <person name="Nagaraj S."/>
            <person name="Vavikolanu K."/>
            <person name="Vyas G."/>
            <person name="Nadendla S."/>
            <person name="Aluvathingal J."/>
            <person name="Geyer C."/>
            <person name="Nandy P."/>
            <person name="Hobson J."/>
            <person name="Sichtig H."/>
        </authorList>
    </citation>
    <scope>NUCLEOTIDE SEQUENCE</scope>
    <source>
        <strain evidence="9">FDAARGOS_285</strain>
    </source>
</reference>
<dbReference type="Proteomes" id="UP000640299">
    <property type="component" value="Chromosome"/>
</dbReference>
<dbReference type="Gene3D" id="3.30.540.10">
    <property type="entry name" value="Fructose-1,6-Bisphosphatase, subunit A, domain 1"/>
    <property type="match status" value="1"/>
</dbReference>
<evidence type="ECO:0000256" key="5">
    <source>
        <dbReference type="ARBA" id="ARBA00022723"/>
    </source>
</evidence>
<proteinExistence type="predicted"/>
<dbReference type="PROSITE" id="PS00630">
    <property type="entry name" value="IMP_2"/>
    <property type="match status" value="1"/>
</dbReference>
<dbReference type="SUPFAM" id="SSF56655">
    <property type="entry name" value="Carbohydrate phosphatase"/>
    <property type="match status" value="1"/>
</dbReference>
<gene>
    <name evidence="9" type="ORF">CEP64_07965</name>
    <name evidence="10" type="ORF">JRU67_10115</name>
</gene>
<evidence type="ECO:0000256" key="8">
    <source>
        <dbReference type="PIRSR" id="PIRSR600760-2"/>
    </source>
</evidence>
<dbReference type="GO" id="GO:0008934">
    <property type="term" value="F:inositol monophosphate 1-phosphatase activity"/>
    <property type="evidence" value="ECO:0007669"/>
    <property type="project" value="TreeGrafter"/>
</dbReference>
<dbReference type="Proteomes" id="UP000197058">
    <property type="component" value="Chromosome"/>
</dbReference>
<evidence type="ECO:0000256" key="3">
    <source>
        <dbReference type="ARBA" id="ARBA00005152"/>
    </source>
</evidence>
<dbReference type="PRINTS" id="PR00378">
    <property type="entry name" value="LIIMPHPHTASE"/>
</dbReference>
<dbReference type="GO" id="GO:0046872">
    <property type="term" value="F:metal ion binding"/>
    <property type="evidence" value="ECO:0007669"/>
    <property type="project" value="UniProtKB-KW"/>
</dbReference>
<dbReference type="RefSeq" id="WP_025905163.1">
    <property type="nucleotide sequence ID" value="NZ_CAJVGN010000001.1"/>
</dbReference>
<dbReference type="InterPro" id="IPR000760">
    <property type="entry name" value="Inositol_monophosphatase-like"/>
</dbReference>
<dbReference type="KEGG" id="sscu:CEP64_07965"/>
<reference evidence="11" key="1">
    <citation type="submission" date="2017-06" db="EMBL/GenBank/DDBJ databases">
        <title>FDA dAtabase for Regulatory Grade micrObial Sequences (FDA-ARGOS): Supporting development and validation of Infectious Disease Dx tests.</title>
        <authorList>
            <person name="Goldberg B."/>
            <person name="Campos J."/>
            <person name="Tallon L."/>
            <person name="Sadzewicz L."/>
            <person name="Sengamalay N."/>
            <person name="Ott S."/>
            <person name="Godinez A."/>
            <person name="Nagaraj S."/>
            <person name="Vavikolanu K."/>
            <person name="Nadendla S."/>
            <person name="George J."/>
            <person name="Geyer C."/>
            <person name="Sichtig H."/>
        </authorList>
    </citation>
    <scope>NUCLEOTIDE SEQUENCE [LARGE SCALE GENOMIC DNA]</scope>
    <source>
        <strain evidence="11">FDAARGOS_285</strain>
    </source>
</reference>
<sequence length="273" mass="30949">MEIYKFAYQIIQEAGQIIRDSIDDDIQIETKSNPNDLVTNIDKETEERLFNQIKSTYPEHRILGEEGHGTDIDNTEGVLWIVDPIDGTLNFVHQQENFAISIGIFIDGEKYAGFVYDVMNDKMYHAIAGKGAWLNNEQLKPLEDTDLKTSLISTNPLWLTKEKLAKIYMPIVDQARSTRAYGSAALDFANVAKGNTSAYLTMRLHPWDFAGGLIIAEEVGAVVTNQLGEHLNILEANSILIGNKKIHQELLNEYFLPYKTMLEQIHTERFKGK</sequence>
<comment type="cofactor">
    <cofactor evidence="2 8">
        <name>Mg(2+)</name>
        <dbReference type="ChEBI" id="CHEBI:18420"/>
    </cofactor>
</comment>
<keyword evidence="6" id="KW-0378">Hydrolase</keyword>
<dbReference type="PANTHER" id="PTHR20854:SF4">
    <property type="entry name" value="INOSITOL-1-MONOPHOSPHATASE-RELATED"/>
    <property type="match status" value="1"/>
</dbReference>
<feature type="binding site" evidence="8">
    <location>
        <position position="85"/>
    </location>
    <ligand>
        <name>Mg(2+)</name>
        <dbReference type="ChEBI" id="CHEBI:18420"/>
        <label>1</label>
        <note>catalytic</note>
    </ligand>
</feature>
<evidence type="ECO:0000256" key="6">
    <source>
        <dbReference type="ARBA" id="ARBA00022801"/>
    </source>
</evidence>
<evidence type="ECO:0000256" key="7">
    <source>
        <dbReference type="ARBA" id="ARBA00022842"/>
    </source>
</evidence>
<keyword evidence="5 8" id="KW-0479">Metal-binding</keyword>
<dbReference type="AlphaFoldDB" id="A0AAI8DIP4"/>
<dbReference type="GO" id="GO:0007165">
    <property type="term" value="P:signal transduction"/>
    <property type="evidence" value="ECO:0007669"/>
    <property type="project" value="TreeGrafter"/>
</dbReference>
<dbReference type="PROSITE" id="PS00629">
    <property type="entry name" value="IMP_1"/>
    <property type="match status" value="1"/>
</dbReference>
<evidence type="ECO:0000256" key="2">
    <source>
        <dbReference type="ARBA" id="ARBA00001946"/>
    </source>
</evidence>
<dbReference type="GO" id="GO:0006020">
    <property type="term" value="P:inositol metabolic process"/>
    <property type="evidence" value="ECO:0007669"/>
    <property type="project" value="TreeGrafter"/>
</dbReference>
<dbReference type="PANTHER" id="PTHR20854">
    <property type="entry name" value="INOSITOL MONOPHOSPHATASE"/>
    <property type="match status" value="1"/>
</dbReference>
<dbReference type="EMBL" id="CP022046">
    <property type="protein sequence ID" value="ASE34519.1"/>
    <property type="molecule type" value="Genomic_DNA"/>
</dbReference>
<name>A0AAI8DIP4_MAMSC</name>
<dbReference type="PRINTS" id="PR00377">
    <property type="entry name" value="IMPHPHTASES"/>
</dbReference>
<feature type="binding site" evidence="8">
    <location>
        <position position="86"/>
    </location>
    <ligand>
        <name>Mg(2+)</name>
        <dbReference type="ChEBI" id="CHEBI:18420"/>
        <label>1</label>
        <note>catalytic</note>
    </ligand>
</feature>
<feature type="binding site" evidence="8">
    <location>
        <position position="208"/>
    </location>
    <ligand>
        <name>Mg(2+)</name>
        <dbReference type="ChEBI" id="CHEBI:18420"/>
        <label>1</label>
        <note>catalytic</note>
    </ligand>
</feature>
<dbReference type="Pfam" id="PF00459">
    <property type="entry name" value="Inositol_P"/>
    <property type="match status" value="1"/>
</dbReference>
<dbReference type="InterPro" id="IPR020583">
    <property type="entry name" value="Inositol_monoP_metal-BS"/>
</dbReference>
<evidence type="ECO:0000256" key="1">
    <source>
        <dbReference type="ARBA" id="ARBA00001033"/>
    </source>
</evidence>
<protein>
    <recommendedName>
        <fullName evidence="4">inositol-phosphate phosphatase</fullName>
        <ecNumber evidence="4">3.1.3.25</ecNumber>
    </recommendedName>
</protein>
<evidence type="ECO:0000313" key="9">
    <source>
        <dbReference type="EMBL" id="ASE34519.1"/>
    </source>
</evidence>
<dbReference type="CDD" id="cd01637">
    <property type="entry name" value="IMPase_like"/>
    <property type="match status" value="1"/>
</dbReference>
<dbReference type="Gene3D" id="3.40.190.80">
    <property type="match status" value="1"/>
</dbReference>
<feature type="binding site" evidence="8">
    <location>
        <position position="83"/>
    </location>
    <ligand>
        <name>Mg(2+)</name>
        <dbReference type="ChEBI" id="CHEBI:18420"/>
        <label>1</label>
        <note>catalytic</note>
    </ligand>
</feature>
<dbReference type="GO" id="GO:0046854">
    <property type="term" value="P:phosphatidylinositol phosphate biosynthetic process"/>
    <property type="evidence" value="ECO:0007669"/>
    <property type="project" value="InterPro"/>
</dbReference>
<evidence type="ECO:0000313" key="10">
    <source>
        <dbReference type="EMBL" id="QRN90411.1"/>
    </source>
</evidence>